<feature type="transmembrane region" description="Helical" evidence="1">
    <location>
        <begin position="124"/>
        <end position="147"/>
    </location>
</feature>
<proteinExistence type="predicted"/>
<comment type="caution">
    <text evidence="2">The sequence shown here is derived from an EMBL/GenBank/DDBJ whole genome shotgun (WGS) entry which is preliminary data.</text>
</comment>
<evidence type="ECO:0000313" key="2">
    <source>
        <dbReference type="EMBL" id="GFY92879.1"/>
    </source>
</evidence>
<name>A0A7J0F3R2_9ERIC</name>
<dbReference type="PANTHER" id="PTHR35307">
    <property type="entry name" value="PROTEIN, PUTATIVE-RELATED"/>
    <property type="match status" value="1"/>
</dbReference>
<feature type="transmembrane region" description="Helical" evidence="1">
    <location>
        <begin position="49"/>
        <end position="69"/>
    </location>
</feature>
<feature type="transmembrane region" description="Helical" evidence="1">
    <location>
        <begin position="212"/>
        <end position="234"/>
    </location>
</feature>
<dbReference type="Proteomes" id="UP000585474">
    <property type="component" value="Unassembled WGS sequence"/>
</dbReference>
<keyword evidence="1" id="KW-0472">Membrane</keyword>
<keyword evidence="3" id="KW-1185">Reference proteome</keyword>
<dbReference type="EMBL" id="BJWL01000008">
    <property type="protein sequence ID" value="GFY92879.1"/>
    <property type="molecule type" value="Genomic_DNA"/>
</dbReference>
<evidence type="ECO:0000313" key="3">
    <source>
        <dbReference type="Proteomes" id="UP000585474"/>
    </source>
</evidence>
<organism evidence="2 3">
    <name type="scientific">Actinidia rufa</name>
    <dbReference type="NCBI Taxonomy" id="165716"/>
    <lineage>
        <taxon>Eukaryota</taxon>
        <taxon>Viridiplantae</taxon>
        <taxon>Streptophyta</taxon>
        <taxon>Embryophyta</taxon>
        <taxon>Tracheophyta</taxon>
        <taxon>Spermatophyta</taxon>
        <taxon>Magnoliopsida</taxon>
        <taxon>eudicotyledons</taxon>
        <taxon>Gunneridae</taxon>
        <taxon>Pentapetalae</taxon>
        <taxon>asterids</taxon>
        <taxon>Ericales</taxon>
        <taxon>Actinidiaceae</taxon>
        <taxon>Actinidia</taxon>
    </lineage>
</organism>
<keyword evidence="1" id="KW-1133">Transmembrane helix</keyword>
<reference evidence="2 3" key="1">
    <citation type="submission" date="2019-07" db="EMBL/GenBank/DDBJ databases">
        <title>De Novo Assembly of kiwifruit Actinidia rufa.</title>
        <authorList>
            <person name="Sugita-Konishi S."/>
            <person name="Sato K."/>
            <person name="Mori E."/>
            <person name="Abe Y."/>
            <person name="Kisaki G."/>
            <person name="Hamano K."/>
            <person name="Suezawa K."/>
            <person name="Otani M."/>
            <person name="Fukuda T."/>
            <person name="Manabe T."/>
            <person name="Gomi K."/>
            <person name="Tabuchi M."/>
            <person name="Akimitsu K."/>
            <person name="Kataoka I."/>
        </authorList>
    </citation>
    <scope>NUCLEOTIDE SEQUENCE [LARGE SCALE GENOMIC DNA]</scope>
    <source>
        <strain evidence="3">cv. Fuchu</strain>
    </source>
</reference>
<sequence length="614" mass="69749">MHQWENHSESIPLYPNLSRSDIRFPTHTGYSFQYHDTFAGDPTKFKAPIPWIGVYIASASLICFIAIAADMPMDLTTGMPQATDQLTKLSSTVLMSIAIEAEIRLYYNVHFIAKMGSDYKWSTLAILIIQTAVVGVGVTSTSFRWLAVAKFKSLKIRSEGHKIEFKLESYWTDRLVEWKERALFLRIQGLKCRKFIQGTKDLFFDFCIKIQILIVVASKLIWLISAFFISWLSLCYQNCNKLCWKLVYENGASDNHSRPESASHVSPNHGLYVLLLEGEEELPEEILKNISDTADRLILMGKKQQPKNLVELLQKSMCFKCLAEFDSDQVLSLDSQEPPNCWALPVVTLASITIALLKTKKNKVDRLVRSVSEGLLYVSLVEKSMDPKGNLTNIRNAAYKVWLGVELYHKWLDEDLSKMALKATPSKETLERLASLAKNIVLQFKRNKYGGHRDIPTNWPIKVIAANSMYRISKTILLDYEGSSEQTDEKLVEKLRGMIAAILGACLTNLPVFVITKSFSCTFEERENSVRLAAQLLGEIEEVLKFLQQHEIPNLTMDQVASIDEWRAKFRQENLLALHASINDRVASGSGELPVNLELEKYYANRENPCLNSV</sequence>
<accession>A0A7J0F3R2</accession>
<dbReference type="PANTHER" id="PTHR35307:SF3">
    <property type="entry name" value="DUF4220 DOMAIN-CONTAINING PROTEIN"/>
    <property type="match status" value="1"/>
</dbReference>
<evidence type="ECO:0000256" key="1">
    <source>
        <dbReference type="SAM" id="Phobius"/>
    </source>
</evidence>
<dbReference type="AlphaFoldDB" id="A0A7J0F3R2"/>
<gene>
    <name evidence="2" type="ORF">Acr_08g0012750</name>
</gene>
<keyword evidence="1" id="KW-0812">Transmembrane</keyword>
<protein>
    <submittedName>
        <fullName evidence="2">Uncharacterized protein</fullName>
    </submittedName>
</protein>
<dbReference type="OrthoDB" id="1915303at2759"/>